<evidence type="ECO:0000313" key="2">
    <source>
        <dbReference type="Proteomes" id="UP000326759"/>
    </source>
</evidence>
<dbReference type="AlphaFoldDB" id="A0A5N5SVV5"/>
<gene>
    <name evidence="1" type="ORF">Anas_03209</name>
</gene>
<organism evidence="1 2">
    <name type="scientific">Armadillidium nasatum</name>
    <dbReference type="NCBI Taxonomy" id="96803"/>
    <lineage>
        <taxon>Eukaryota</taxon>
        <taxon>Metazoa</taxon>
        <taxon>Ecdysozoa</taxon>
        <taxon>Arthropoda</taxon>
        <taxon>Crustacea</taxon>
        <taxon>Multicrustacea</taxon>
        <taxon>Malacostraca</taxon>
        <taxon>Eumalacostraca</taxon>
        <taxon>Peracarida</taxon>
        <taxon>Isopoda</taxon>
        <taxon>Oniscidea</taxon>
        <taxon>Crinocheta</taxon>
        <taxon>Armadillidiidae</taxon>
        <taxon>Armadillidium</taxon>
    </lineage>
</organism>
<comment type="caution">
    <text evidence="1">The sequence shown here is derived from an EMBL/GenBank/DDBJ whole genome shotgun (WGS) entry which is preliminary data.</text>
</comment>
<sequence length="130" mass="14899">MQKIKVKDVEISMEVDAPLRSLRDLQNINKGGFVGACFRRPHGILNTFSELSYENFLEFASPHILDNVPINICFGLNFMHDRVLHFSIGPRVTMPHISFRDMGNMVEQAIAAVNQRFDKIEPAIYNSKYD</sequence>
<keyword evidence="2" id="KW-1185">Reference proteome</keyword>
<name>A0A5N5SVV5_9CRUS</name>
<reference evidence="1 2" key="1">
    <citation type="journal article" date="2019" name="PLoS Biol.">
        <title>Sex chromosomes control vertical transmission of feminizing Wolbachia symbionts in an isopod.</title>
        <authorList>
            <person name="Becking T."/>
            <person name="Chebbi M.A."/>
            <person name="Giraud I."/>
            <person name="Moumen B."/>
            <person name="Laverre T."/>
            <person name="Caubet Y."/>
            <person name="Peccoud J."/>
            <person name="Gilbert C."/>
            <person name="Cordaux R."/>
        </authorList>
    </citation>
    <scope>NUCLEOTIDE SEQUENCE [LARGE SCALE GENOMIC DNA]</scope>
    <source>
        <strain evidence="1">ANa2</strain>
        <tissue evidence="1">Whole body excluding digestive tract and cuticle</tissue>
    </source>
</reference>
<dbReference type="Proteomes" id="UP000326759">
    <property type="component" value="Unassembled WGS sequence"/>
</dbReference>
<protein>
    <submittedName>
        <fullName evidence="1">Uncharacterized protein</fullName>
    </submittedName>
</protein>
<dbReference type="EMBL" id="SEYY01019563">
    <property type="protein sequence ID" value="KAB7498127.1"/>
    <property type="molecule type" value="Genomic_DNA"/>
</dbReference>
<evidence type="ECO:0000313" key="1">
    <source>
        <dbReference type="EMBL" id="KAB7498127.1"/>
    </source>
</evidence>
<proteinExistence type="predicted"/>
<accession>A0A5N5SVV5</accession>